<dbReference type="EMBL" id="JADVKH010000025">
    <property type="protein sequence ID" value="MBJ9688086.1"/>
    <property type="molecule type" value="Genomic_DNA"/>
</dbReference>
<protein>
    <submittedName>
        <fullName evidence="2">Uncharacterized protein</fullName>
    </submittedName>
</protein>
<keyword evidence="3" id="KW-1185">Reference proteome</keyword>
<comment type="caution">
    <text evidence="2">The sequence shown here is derived from an EMBL/GenBank/DDBJ whole genome shotgun (WGS) entry which is preliminary data.</text>
</comment>
<feature type="compositionally biased region" description="Low complexity" evidence="1">
    <location>
        <begin position="117"/>
        <end position="129"/>
    </location>
</feature>
<gene>
    <name evidence="2" type="ORF">I5589_13480</name>
</gene>
<feature type="region of interest" description="Disordered" evidence="1">
    <location>
        <begin position="106"/>
        <end position="129"/>
    </location>
</feature>
<name>A0ABS1AVC6_BURVI</name>
<dbReference type="RefSeq" id="WP_155772575.1">
    <property type="nucleotide sequence ID" value="NZ_CADEQL010000028.1"/>
</dbReference>
<accession>A0ABS1AVC6</accession>
<evidence type="ECO:0000313" key="2">
    <source>
        <dbReference type="EMBL" id="MBJ9688086.1"/>
    </source>
</evidence>
<reference evidence="2 3" key="1">
    <citation type="submission" date="2020-11" db="EMBL/GenBank/DDBJ databases">
        <title>Enhanced detection system for hospital associated transmission using whole genome sequencing surveillance.</title>
        <authorList>
            <person name="Harrison L.H."/>
            <person name="Van Tyne D."/>
            <person name="Marsh J.W."/>
            <person name="Griffith M.P."/>
            <person name="Snyder D.J."/>
            <person name="Cooper V.S."/>
            <person name="Mustapha M."/>
        </authorList>
    </citation>
    <scope>NUCLEOTIDE SEQUENCE [LARGE SCALE GENOMIC DNA]</scope>
    <source>
        <strain evidence="2 3">BC00020</strain>
    </source>
</reference>
<proteinExistence type="predicted"/>
<organism evidence="2 3">
    <name type="scientific">Burkholderia vietnamiensis</name>
    <dbReference type="NCBI Taxonomy" id="60552"/>
    <lineage>
        <taxon>Bacteria</taxon>
        <taxon>Pseudomonadati</taxon>
        <taxon>Pseudomonadota</taxon>
        <taxon>Betaproteobacteria</taxon>
        <taxon>Burkholderiales</taxon>
        <taxon>Burkholderiaceae</taxon>
        <taxon>Burkholderia</taxon>
        <taxon>Burkholderia cepacia complex</taxon>
    </lineage>
</organism>
<dbReference type="Proteomes" id="UP000808215">
    <property type="component" value="Unassembled WGS sequence"/>
</dbReference>
<evidence type="ECO:0000313" key="3">
    <source>
        <dbReference type="Proteomes" id="UP000808215"/>
    </source>
</evidence>
<evidence type="ECO:0000256" key="1">
    <source>
        <dbReference type="SAM" id="MobiDB-lite"/>
    </source>
</evidence>
<sequence>MTANAQIQSAVNEGATFLVIITIARKSRFLFCFVTRYFRHTNRAAAAIDFAFGNNGGPDSQTFGVTADLIARAAACIFTGTGSKNVQPRPPGRSAGACRIAADVPREPRRRYRPRALPRATRTAAVAGD</sequence>